<dbReference type="AlphaFoldDB" id="A0AAW6E2Q8"/>
<sequence>MACYKAIEEAVKNGRPIPDDAIDLPKHYDDKAESCSSSGISWETLINADYEHCLGRINYLQKYISSLEQRVELLNAQISLLEAKGLMRKH</sequence>
<protein>
    <recommendedName>
        <fullName evidence="3">Transposase</fullName>
    </recommendedName>
</protein>
<dbReference type="Proteomes" id="UP001211421">
    <property type="component" value="Unassembled WGS sequence"/>
</dbReference>
<organism evidence="1 2">
    <name type="scientific">Ruminococcus bicirculans</name>
    <name type="common">ex Wegman et al. 2014</name>
    <dbReference type="NCBI Taxonomy" id="1160721"/>
    <lineage>
        <taxon>Bacteria</taxon>
        <taxon>Bacillati</taxon>
        <taxon>Bacillota</taxon>
        <taxon>Clostridia</taxon>
        <taxon>Eubacteriales</taxon>
        <taxon>Oscillospiraceae</taxon>
        <taxon>Ruminococcus</taxon>
    </lineage>
</organism>
<comment type="caution">
    <text evidence="1">The sequence shown here is derived from an EMBL/GenBank/DDBJ whole genome shotgun (WGS) entry which is preliminary data.</text>
</comment>
<dbReference type="EMBL" id="JAQMLS010000005">
    <property type="protein sequence ID" value="MDB8741989.1"/>
    <property type="molecule type" value="Genomic_DNA"/>
</dbReference>
<gene>
    <name evidence="1" type="ORF">PNV70_07890</name>
</gene>
<name>A0AAW6E2Q8_9FIRM</name>
<evidence type="ECO:0000313" key="1">
    <source>
        <dbReference type="EMBL" id="MDB8741989.1"/>
    </source>
</evidence>
<accession>A0AAW6E2Q8</accession>
<evidence type="ECO:0008006" key="3">
    <source>
        <dbReference type="Google" id="ProtNLM"/>
    </source>
</evidence>
<evidence type="ECO:0000313" key="2">
    <source>
        <dbReference type="Proteomes" id="UP001211421"/>
    </source>
</evidence>
<reference evidence="1" key="1">
    <citation type="submission" date="2023-01" db="EMBL/GenBank/DDBJ databases">
        <title>Human gut microbiome strain richness.</title>
        <authorList>
            <person name="Chen-Liaw A."/>
        </authorList>
    </citation>
    <scope>NUCLEOTIDE SEQUENCE</scope>
    <source>
        <strain evidence="1">D59st1_B8_D59t2_181005</strain>
    </source>
</reference>
<dbReference type="RefSeq" id="WP_195551553.1">
    <property type="nucleotide sequence ID" value="NZ_JADMNX010000005.1"/>
</dbReference>
<proteinExistence type="predicted"/>